<evidence type="ECO:0000313" key="3">
    <source>
        <dbReference type="Proteomes" id="UP000247810"/>
    </source>
</evidence>
<feature type="region of interest" description="Disordered" evidence="1">
    <location>
        <begin position="57"/>
        <end position="83"/>
    </location>
</feature>
<proteinExistence type="predicted"/>
<dbReference type="Proteomes" id="UP000247810">
    <property type="component" value="Unassembled WGS sequence"/>
</dbReference>
<name>A0A319DNC4_9EURO</name>
<dbReference type="EMBL" id="KZ825804">
    <property type="protein sequence ID" value="PYH99165.1"/>
    <property type="molecule type" value="Genomic_DNA"/>
</dbReference>
<dbReference type="VEuPathDB" id="FungiDB:BO71DRAFT_405502"/>
<dbReference type="AlphaFoldDB" id="A0A319DNC4"/>
<evidence type="ECO:0000313" key="2">
    <source>
        <dbReference type="EMBL" id="PYH99165.1"/>
    </source>
</evidence>
<protein>
    <submittedName>
        <fullName evidence="2">Uncharacterized protein</fullName>
    </submittedName>
</protein>
<sequence length="152" mass="16158">MALASLLVLEPSVPIDSYPRACISVFGSANKRDLQEGPLLQLPPLLRLNAYYLGGRYSQSTGPETQATQQPSMRRGTGPIDPSQGPHCQAVVVHVYGLNGQAPETVTKPRFGQLSRRMDSSHAACLAWQLSGSALCTLHSAAAVAAARRGGY</sequence>
<feature type="compositionally biased region" description="Polar residues" evidence="1">
    <location>
        <begin position="57"/>
        <end position="72"/>
    </location>
</feature>
<accession>A0A319DNC4</accession>
<reference evidence="2 3" key="1">
    <citation type="submission" date="2018-02" db="EMBL/GenBank/DDBJ databases">
        <title>The genomes of Aspergillus section Nigri reveals drivers in fungal speciation.</title>
        <authorList>
            <consortium name="DOE Joint Genome Institute"/>
            <person name="Vesth T.C."/>
            <person name="Nybo J."/>
            <person name="Theobald S."/>
            <person name="Brandl J."/>
            <person name="Frisvad J.C."/>
            <person name="Nielsen K.F."/>
            <person name="Lyhne E.K."/>
            <person name="Kogle M.E."/>
            <person name="Kuo A."/>
            <person name="Riley R."/>
            <person name="Clum A."/>
            <person name="Nolan M."/>
            <person name="Lipzen A."/>
            <person name="Salamov A."/>
            <person name="Henrissat B."/>
            <person name="Wiebenga A."/>
            <person name="De vries R.P."/>
            <person name="Grigoriev I.V."/>
            <person name="Mortensen U.H."/>
            <person name="Andersen M.R."/>
            <person name="Baker S.E."/>
        </authorList>
    </citation>
    <scope>NUCLEOTIDE SEQUENCE [LARGE SCALE GENOMIC DNA]</scope>
    <source>
        <strain evidence="2 3">CBS 707.79</strain>
    </source>
</reference>
<gene>
    <name evidence="2" type="ORF">BO71DRAFT_405502</name>
</gene>
<organism evidence="2 3">
    <name type="scientific">Aspergillus ellipticus CBS 707.79</name>
    <dbReference type="NCBI Taxonomy" id="1448320"/>
    <lineage>
        <taxon>Eukaryota</taxon>
        <taxon>Fungi</taxon>
        <taxon>Dikarya</taxon>
        <taxon>Ascomycota</taxon>
        <taxon>Pezizomycotina</taxon>
        <taxon>Eurotiomycetes</taxon>
        <taxon>Eurotiomycetidae</taxon>
        <taxon>Eurotiales</taxon>
        <taxon>Aspergillaceae</taxon>
        <taxon>Aspergillus</taxon>
        <taxon>Aspergillus subgen. Circumdati</taxon>
    </lineage>
</organism>
<evidence type="ECO:0000256" key="1">
    <source>
        <dbReference type="SAM" id="MobiDB-lite"/>
    </source>
</evidence>
<keyword evidence="3" id="KW-1185">Reference proteome</keyword>